<dbReference type="InterPro" id="IPR000644">
    <property type="entry name" value="CBS_dom"/>
</dbReference>
<dbReference type="PANTHER" id="PTHR43080:SF2">
    <property type="entry name" value="CBS DOMAIN-CONTAINING PROTEIN"/>
    <property type="match status" value="1"/>
</dbReference>
<dbReference type="AlphaFoldDB" id="A0A7D9D2Z6"/>
<dbReference type="EMBL" id="LR633967">
    <property type="protein sequence ID" value="VUX55946.1"/>
    <property type="molecule type" value="Genomic_DNA"/>
</dbReference>
<protein>
    <recommendedName>
        <fullName evidence="3">CBS domain-containing protein</fullName>
    </recommendedName>
</protein>
<sequence>MSTSKWGPVRDCMRTEVTEVDGKLDVLSALKIMKNVGATSLIVKRRDENDEIGMLLFSDVAKEVIAKDRAPERVNVYEIMTKPVLTVRPDMEIRYCARMFVNFDITHAPVVENDKIVGIVSYYLLVLHGILPDLD</sequence>
<dbReference type="PROSITE" id="PS51371">
    <property type="entry name" value="CBS"/>
    <property type="match status" value="1"/>
</dbReference>
<dbReference type="PANTHER" id="PTHR43080">
    <property type="entry name" value="CBS DOMAIN-CONTAINING PROTEIN CBSX3, MITOCHONDRIAL"/>
    <property type="match status" value="1"/>
</dbReference>
<dbReference type="Pfam" id="PF00571">
    <property type="entry name" value="CBS"/>
    <property type="match status" value="2"/>
</dbReference>
<feature type="domain" description="CBS" evidence="3">
    <location>
        <begin position="80"/>
        <end position="135"/>
    </location>
</feature>
<evidence type="ECO:0000256" key="1">
    <source>
        <dbReference type="ARBA" id="ARBA00023122"/>
    </source>
</evidence>
<dbReference type="SMART" id="SM00116">
    <property type="entry name" value="CBS"/>
    <property type="match status" value="1"/>
</dbReference>
<reference evidence="4" key="1">
    <citation type="submission" date="2019-07" db="EMBL/GenBank/DDBJ databases">
        <authorList>
            <person name="Weber M."/>
            <person name="Kostadinov I."/>
            <person name="Kostadinov D I."/>
        </authorList>
    </citation>
    <scope>NUCLEOTIDE SEQUENCE</scope>
    <source>
        <strain evidence="4">Gfbio:sag-sample-m06:053724c1-46a9-4a36-b237-ea2bf867836b</strain>
    </source>
</reference>
<evidence type="ECO:0000313" key="4">
    <source>
        <dbReference type="EMBL" id="VUX55946.1"/>
    </source>
</evidence>
<evidence type="ECO:0000256" key="2">
    <source>
        <dbReference type="PROSITE-ProRule" id="PRU00703"/>
    </source>
</evidence>
<organism evidence="4">
    <name type="scientific">uncultured Woeseiaceae bacterium</name>
    <dbReference type="NCBI Taxonomy" id="1983305"/>
    <lineage>
        <taxon>Bacteria</taxon>
        <taxon>Pseudomonadati</taxon>
        <taxon>Pseudomonadota</taxon>
        <taxon>Gammaproteobacteria</taxon>
        <taxon>Woeseiales</taxon>
        <taxon>Woeseiaceae</taxon>
        <taxon>environmental samples</taxon>
    </lineage>
</organism>
<dbReference type="InterPro" id="IPR046342">
    <property type="entry name" value="CBS_dom_sf"/>
</dbReference>
<evidence type="ECO:0000259" key="3">
    <source>
        <dbReference type="PROSITE" id="PS51371"/>
    </source>
</evidence>
<dbReference type="InterPro" id="IPR051257">
    <property type="entry name" value="Diverse_CBS-Domain"/>
</dbReference>
<name>A0A7D9D2Z6_9GAMM</name>
<gene>
    <name evidence="4" type="ORF">JTBM06_V1_180010</name>
</gene>
<accession>A0A7D9D2Z6</accession>
<proteinExistence type="predicted"/>
<dbReference type="SUPFAM" id="SSF54631">
    <property type="entry name" value="CBS-domain pair"/>
    <property type="match status" value="1"/>
</dbReference>
<dbReference type="Gene3D" id="3.10.580.10">
    <property type="entry name" value="CBS-domain"/>
    <property type="match status" value="1"/>
</dbReference>
<keyword evidence="1 2" id="KW-0129">CBS domain</keyword>